<evidence type="ECO:0000313" key="1">
    <source>
        <dbReference type="EMBL" id="PCF93703.1"/>
    </source>
</evidence>
<dbReference type="InterPro" id="IPR021300">
    <property type="entry name" value="Integr_conj_element_PFL4695"/>
</dbReference>
<evidence type="ECO:0000313" key="2">
    <source>
        <dbReference type="Proteomes" id="UP000218677"/>
    </source>
</evidence>
<dbReference type="AlphaFoldDB" id="A0A2A4HHZ9"/>
<dbReference type="OrthoDB" id="8560395at2"/>
<dbReference type="Proteomes" id="UP000218677">
    <property type="component" value="Unassembled WGS sequence"/>
</dbReference>
<comment type="caution">
    <text evidence="1">The sequence shown here is derived from an EMBL/GenBank/DDBJ whole genome shotgun (WGS) entry which is preliminary data.</text>
</comment>
<gene>
    <name evidence="1" type="ORF">CPA45_21030</name>
</gene>
<name>A0A2A4HHZ9_9GAMM</name>
<protein>
    <submittedName>
        <fullName evidence="1">Integrating conjugative element protein</fullName>
    </submittedName>
</protein>
<sequence>MRPMVKRDRCRWMLPALVGGLLGLFAAIAQAETMPRMSLAERPALEVLADHGGEPARPYFVAIGMADVPEEEGYAPDTRAPVAFSEADMLPVTSERLSPGEVRFRPLDLPSRMTPFFLVGDDALSLRWLEARGETLRELNAVGLIVEVATPEGLERLREAAPGLELRPTPGDDLAGRLGLAHYPVLVTAQGLEQ</sequence>
<keyword evidence="2" id="KW-1185">Reference proteome</keyword>
<dbReference type="EMBL" id="NWUX01000032">
    <property type="protein sequence ID" value="PCF93703.1"/>
    <property type="molecule type" value="Genomic_DNA"/>
</dbReference>
<organism evidence="1 2">
    <name type="scientific">Vreelandella nigrificans</name>
    <dbReference type="NCBI Taxonomy" id="2042704"/>
    <lineage>
        <taxon>Bacteria</taxon>
        <taxon>Pseudomonadati</taxon>
        <taxon>Pseudomonadota</taxon>
        <taxon>Gammaproteobacteria</taxon>
        <taxon>Oceanospirillales</taxon>
        <taxon>Halomonadaceae</taxon>
        <taxon>Vreelandella</taxon>
    </lineage>
</organism>
<proteinExistence type="predicted"/>
<dbReference type="Pfam" id="PF11072">
    <property type="entry name" value="DUF2859"/>
    <property type="match status" value="1"/>
</dbReference>
<accession>A0A2A4HHZ9</accession>
<dbReference type="NCBIfam" id="TIGR03765">
    <property type="entry name" value="ICE_PFL_4695"/>
    <property type="match status" value="1"/>
</dbReference>
<reference evidence="2" key="1">
    <citation type="submission" date="2017-09" db="EMBL/GenBank/DDBJ databases">
        <authorList>
            <person name="Cho G.-S."/>
            <person name="Oguntoyinbo F.A."/>
            <person name="Cnockaert M."/>
            <person name="Kabisch J."/>
            <person name="Neve H."/>
            <person name="Bockelmann W."/>
            <person name="Wenning M."/>
            <person name="Franz C.M."/>
            <person name="Vandamme P."/>
        </authorList>
    </citation>
    <scope>NUCLEOTIDE SEQUENCE [LARGE SCALE GENOMIC DNA]</scope>
    <source>
        <strain evidence="2">MBT G8648</strain>
    </source>
</reference>